<organism evidence="1 2">
    <name type="scientific">Eumeta variegata</name>
    <name type="common">Bagworm moth</name>
    <name type="synonym">Eumeta japonica</name>
    <dbReference type="NCBI Taxonomy" id="151549"/>
    <lineage>
        <taxon>Eukaryota</taxon>
        <taxon>Metazoa</taxon>
        <taxon>Ecdysozoa</taxon>
        <taxon>Arthropoda</taxon>
        <taxon>Hexapoda</taxon>
        <taxon>Insecta</taxon>
        <taxon>Pterygota</taxon>
        <taxon>Neoptera</taxon>
        <taxon>Endopterygota</taxon>
        <taxon>Lepidoptera</taxon>
        <taxon>Glossata</taxon>
        <taxon>Ditrysia</taxon>
        <taxon>Tineoidea</taxon>
        <taxon>Psychidae</taxon>
        <taxon>Oiketicinae</taxon>
        <taxon>Eumeta</taxon>
    </lineage>
</organism>
<protein>
    <submittedName>
        <fullName evidence="1">Uncharacterized protein</fullName>
    </submittedName>
</protein>
<proteinExistence type="predicted"/>
<sequence length="129" mass="14715">MGLSVEDCRLQTDVYGARCKDIVYIHSPSLAQHKTAISHSVHCSADPKALEEFKAEKEAAETSTRPRSICILRLCVQTQYLSTLFLKERKSAEILIVILREREKRNQTRKLDSAFEPVNQRENNIIKAS</sequence>
<dbReference type="Proteomes" id="UP000299102">
    <property type="component" value="Unassembled WGS sequence"/>
</dbReference>
<reference evidence="1 2" key="1">
    <citation type="journal article" date="2019" name="Commun. Biol.">
        <title>The bagworm genome reveals a unique fibroin gene that provides high tensile strength.</title>
        <authorList>
            <person name="Kono N."/>
            <person name="Nakamura H."/>
            <person name="Ohtoshi R."/>
            <person name="Tomita M."/>
            <person name="Numata K."/>
            <person name="Arakawa K."/>
        </authorList>
    </citation>
    <scope>NUCLEOTIDE SEQUENCE [LARGE SCALE GENOMIC DNA]</scope>
</reference>
<comment type="caution">
    <text evidence="1">The sequence shown here is derived from an EMBL/GenBank/DDBJ whole genome shotgun (WGS) entry which is preliminary data.</text>
</comment>
<gene>
    <name evidence="1" type="ORF">EVAR_93055_1</name>
</gene>
<evidence type="ECO:0000313" key="1">
    <source>
        <dbReference type="EMBL" id="GBP13083.1"/>
    </source>
</evidence>
<name>A0A4C1TF03_EUMVA</name>
<accession>A0A4C1TF03</accession>
<dbReference type="EMBL" id="BGZK01000055">
    <property type="protein sequence ID" value="GBP13083.1"/>
    <property type="molecule type" value="Genomic_DNA"/>
</dbReference>
<dbReference type="AlphaFoldDB" id="A0A4C1TF03"/>
<evidence type="ECO:0000313" key="2">
    <source>
        <dbReference type="Proteomes" id="UP000299102"/>
    </source>
</evidence>
<keyword evidence="2" id="KW-1185">Reference proteome</keyword>